<dbReference type="InterPro" id="IPR010144">
    <property type="entry name" value="CRISPR-assoc_prot_Csd1-typ"/>
</dbReference>
<protein>
    <submittedName>
        <fullName evidence="1">Type I-C CRISPR-associated protein Cas8c/Csd1</fullName>
    </submittedName>
</protein>
<accession>A0A977PUW7</accession>
<evidence type="ECO:0000313" key="1">
    <source>
        <dbReference type="EMBL" id="UXE59979.1"/>
    </source>
</evidence>
<organism evidence="1">
    <name type="scientific">Woronichinia naegeliana WA131</name>
    <dbReference type="NCBI Taxonomy" id="2824559"/>
    <lineage>
        <taxon>Bacteria</taxon>
        <taxon>Bacillati</taxon>
        <taxon>Cyanobacteriota</taxon>
        <taxon>Cyanophyceae</taxon>
        <taxon>Synechococcales</taxon>
        <taxon>Coelosphaeriaceae</taxon>
        <taxon>Woronichinia</taxon>
    </lineage>
</organism>
<dbReference type="AlphaFoldDB" id="A0A977PUW7"/>
<dbReference type="EMBL" id="CP073041">
    <property type="protein sequence ID" value="UXE59979.1"/>
    <property type="molecule type" value="Genomic_DNA"/>
</dbReference>
<reference evidence="1" key="1">
    <citation type="submission" date="2021-04" db="EMBL/GenBank/DDBJ databases">
        <title>Genome sequence of Woronichinia naegeliana from Washington state freshwater lake bloom.</title>
        <authorList>
            <person name="Dreher T.W."/>
        </authorList>
    </citation>
    <scope>NUCLEOTIDE SEQUENCE</scope>
    <source>
        <strain evidence="1">WA131</strain>
    </source>
</reference>
<proteinExistence type="predicted"/>
<name>A0A977PUW7_9CYAN</name>
<sequence length="584" mass="65525">MTILTQLVKFGESIVSKLPPTGYAELTVYYQIRLNPDGSFYLLEPLETAQFDHKGKPKKPKAGRKYDCPHIRRNALQPKLITDTAKYVLGDGPENEAYLALLERCYRETNESAVKAILAFLQTKPSLEIDPSLAVMFAIKDESILVHDLPSVQRFWARYVDELTGENRLLGQCLATGEVAPITTKFALQVKGVPGTNAQGGSLLSAYLDSCSSYGLEGALVSPLSVQADELLSQALSYLLREQKHHIAIANIVYAFWSDSGLASGDLFGTPNSQAVKDYLSQFQQSKQNIDPDWQFYILALTGNAGRIVVRDWVEIQEPNFAAHYQQWLDSQILNSQAQNDSSQPHFLPGYGREWSDKSGDHRWGYLSIWQLARAGVRESKEILPRTVNSIVRNAIYGEPLPSAFIQNICHRNRIEGVELFSSLSYARSLALNMYIHSLQRRNQVTPTHEIAFQYGRLLGVHALLEQEAKTNKKKGQYFQLTNTNAMKAYASAGCSPLPMSHRLGSGATHHLALFESWQFKTMQSYVERLAEINAKIADLTEKTDIPQVFDTNAQAHFDLGFWSELHRKTKEADKSDTQSNADD</sequence>
<gene>
    <name evidence="1" type="ORF">KA717_30495</name>
</gene>
<dbReference type="Proteomes" id="UP001065613">
    <property type="component" value="Chromosome"/>
</dbReference>
<dbReference type="Pfam" id="PF09709">
    <property type="entry name" value="Cas_Csd1"/>
    <property type="match status" value="1"/>
</dbReference>
<dbReference type="KEGG" id="wna:KA717_30495"/>